<organism evidence="1 2">
    <name type="scientific">Adineta ricciae</name>
    <name type="common">Rotifer</name>
    <dbReference type="NCBI Taxonomy" id="249248"/>
    <lineage>
        <taxon>Eukaryota</taxon>
        <taxon>Metazoa</taxon>
        <taxon>Spiralia</taxon>
        <taxon>Gnathifera</taxon>
        <taxon>Rotifera</taxon>
        <taxon>Eurotatoria</taxon>
        <taxon>Bdelloidea</taxon>
        <taxon>Adinetida</taxon>
        <taxon>Adinetidae</taxon>
        <taxon>Adineta</taxon>
    </lineage>
</organism>
<accession>A0A815XYG3</accession>
<comment type="caution">
    <text evidence="1">The sequence shown here is derived from an EMBL/GenBank/DDBJ whole genome shotgun (WGS) entry which is preliminary data.</text>
</comment>
<dbReference type="AlphaFoldDB" id="A0A815XYG3"/>
<keyword evidence="2" id="KW-1185">Reference proteome</keyword>
<name>A0A815XYG3_ADIRI</name>
<evidence type="ECO:0000313" key="2">
    <source>
        <dbReference type="Proteomes" id="UP000663828"/>
    </source>
</evidence>
<gene>
    <name evidence="1" type="ORF">XAT740_LOCUS43810</name>
</gene>
<dbReference type="Proteomes" id="UP000663828">
    <property type="component" value="Unassembled WGS sequence"/>
</dbReference>
<proteinExistence type="predicted"/>
<evidence type="ECO:0000313" key="1">
    <source>
        <dbReference type="EMBL" id="CAF1563303.1"/>
    </source>
</evidence>
<feature type="non-terminal residue" evidence="1">
    <location>
        <position position="18"/>
    </location>
</feature>
<dbReference type="EMBL" id="CAJNOR010005460">
    <property type="protein sequence ID" value="CAF1563303.1"/>
    <property type="molecule type" value="Genomic_DNA"/>
</dbReference>
<reference evidence="1" key="1">
    <citation type="submission" date="2021-02" db="EMBL/GenBank/DDBJ databases">
        <authorList>
            <person name="Nowell W R."/>
        </authorList>
    </citation>
    <scope>NUCLEOTIDE SEQUENCE</scope>
</reference>
<sequence length="18" mass="2040">MSTTNLDELFNPTDEDPT</sequence>
<protein>
    <submittedName>
        <fullName evidence="1">Uncharacterized protein</fullName>
    </submittedName>
</protein>